<evidence type="ECO:0000313" key="2">
    <source>
        <dbReference type="Proteomes" id="UP001054945"/>
    </source>
</evidence>
<dbReference type="EMBL" id="BPLR01000141">
    <property type="protein sequence ID" value="GIY92434.1"/>
    <property type="molecule type" value="Genomic_DNA"/>
</dbReference>
<gene>
    <name evidence="1" type="ORF">CEXT_226321</name>
</gene>
<proteinExistence type="predicted"/>
<organism evidence="1 2">
    <name type="scientific">Caerostris extrusa</name>
    <name type="common">Bark spider</name>
    <name type="synonym">Caerostris bankana</name>
    <dbReference type="NCBI Taxonomy" id="172846"/>
    <lineage>
        <taxon>Eukaryota</taxon>
        <taxon>Metazoa</taxon>
        <taxon>Ecdysozoa</taxon>
        <taxon>Arthropoda</taxon>
        <taxon>Chelicerata</taxon>
        <taxon>Arachnida</taxon>
        <taxon>Araneae</taxon>
        <taxon>Araneomorphae</taxon>
        <taxon>Entelegynae</taxon>
        <taxon>Araneoidea</taxon>
        <taxon>Araneidae</taxon>
        <taxon>Caerostris</taxon>
    </lineage>
</organism>
<accession>A0AAV4XF71</accession>
<comment type="caution">
    <text evidence="1">The sequence shown here is derived from an EMBL/GenBank/DDBJ whole genome shotgun (WGS) entry which is preliminary data.</text>
</comment>
<reference evidence="1 2" key="1">
    <citation type="submission" date="2021-06" db="EMBL/GenBank/DDBJ databases">
        <title>Caerostris extrusa draft genome.</title>
        <authorList>
            <person name="Kono N."/>
            <person name="Arakawa K."/>
        </authorList>
    </citation>
    <scope>NUCLEOTIDE SEQUENCE [LARGE SCALE GENOMIC DNA]</scope>
</reference>
<dbReference type="AlphaFoldDB" id="A0AAV4XF71"/>
<sequence length="106" mass="11081">MPSKGSPSATLRQLPAGLSILPISAQSLAPESPSLVQGKCLFLGGIFYSFGAYPASQLSGGVFPHLHVLSEKRAPILCTQHSPNGALPIVLGVSNIFQMCPETPPR</sequence>
<dbReference type="Proteomes" id="UP001054945">
    <property type="component" value="Unassembled WGS sequence"/>
</dbReference>
<evidence type="ECO:0000313" key="1">
    <source>
        <dbReference type="EMBL" id="GIY92434.1"/>
    </source>
</evidence>
<name>A0AAV4XF71_CAEEX</name>
<protein>
    <submittedName>
        <fullName evidence="1">Uncharacterized protein</fullName>
    </submittedName>
</protein>
<keyword evidence="2" id="KW-1185">Reference proteome</keyword>